<sequence length="399" mass="44764">MKFDFAVIAKDSRTKARAGVLHTAHGEIRTPTFMPVGTAGSVKALSPDDLKGCGAQIILGNTYHLYLRPGDQTIHTLGGLHQFMRWDGPLLTDSGGYQVSSLGLFKENAGRMFTRIDDNGVTFTSHLDGSRHRFTPQKSIEIQRNLGADIIMAFDEATPARGKTYAREAMQRTHRWLKLCKQRWSRFGDERRRGEPPQALFGIIQGGNYRDLRRESALFVVEQDLPGIAIGGGSIGRNPEETSENVGWVSDLLPAQKPLYLMGVGVNPTDILAAVECGADIFDCVAPTRLARMGQLYSGRLTIIGGKWSFESEYRHGRLNISQARFKVDKAVVDHGCDCMTCVNGFSRAYLHHLFKSRELLYYRLASVHNVRIMVRLTEELRRNIQDVSEERRQNTPRI</sequence>
<dbReference type="GO" id="GO:0008479">
    <property type="term" value="F:tRNA-guanosine(34) queuine transglycosylase activity"/>
    <property type="evidence" value="ECO:0007669"/>
    <property type="project" value="UniProtKB-UniRule"/>
</dbReference>
<dbReference type="Gene3D" id="3.20.20.105">
    <property type="entry name" value="Queuine tRNA-ribosyltransferase-like"/>
    <property type="match status" value="1"/>
</dbReference>
<reference evidence="6 7" key="1">
    <citation type="journal article" date="2016" name="Nat. Commun.">
        <title>Thousands of microbial genomes shed light on interconnected biogeochemical processes in an aquifer system.</title>
        <authorList>
            <person name="Anantharaman K."/>
            <person name="Brown C.T."/>
            <person name="Hug L.A."/>
            <person name="Sharon I."/>
            <person name="Castelle C.J."/>
            <person name="Probst A.J."/>
            <person name="Thomas B.C."/>
            <person name="Singh A."/>
            <person name="Wilkins M.J."/>
            <person name="Karaoz U."/>
            <person name="Brodie E.L."/>
            <person name="Williams K.H."/>
            <person name="Hubbard S.S."/>
            <person name="Banfield J.F."/>
        </authorList>
    </citation>
    <scope>NUCLEOTIDE SEQUENCE [LARGE SCALE GENOMIC DNA]</scope>
</reference>
<dbReference type="GO" id="GO:0046872">
    <property type="term" value="F:metal ion binding"/>
    <property type="evidence" value="ECO:0007669"/>
    <property type="project" value="UniProtKB-KW"/>
</dbReference>
<dbReference type="InterPro" id="IPR050076">
    <property type="entry name" value="ArchSynthase1/Queuine_TRR"/>
</dbReference>
<dbReference type="UniPathway" id="UPA00392"/>
<protein>
    <recommendedName>
        <fullName evidence="4">Queuine tRNA-ribosyltransferase</fullName>
        <ecNumber evidence="4">2.4.2.29</ecNumber>
    </recommendedName>
    <alternativeName>
        <fullName evidence="4">Guanine insertion enzyme</fullName>
    </alternativeName>
    <alternativeName>
        <fullName evidence="4">tRNA-guanine transglycosylase</fullName>
    </alternativeName>
</protein>
<keyword evidence="4" id="KW-0862">Zinc</keyword>
<evidence type="ECO:0000256" key="2">
    <source>
        <dbReference type="ARBA" id="ARBA00022679"/>
    </source>
</evidence>
<keyword evidence="4" id="KW-0671">Queuosine biosynthesis</keyword>
<feature type="binding site" evidence="4">
    <location>
        <position position="369"/>
    </location>
    <ligand>
        <name>Zn(2+)</name>
        <dbReference type="ChEBI" id="CHEBI:29105"/>
    </ligand>
</feature>
<comment type="subunit">
    <text evidence="4">Homodimer. Within each dimer, one monomer is responsible for RNA recognition and catalysis, while the other monomer binds to the replacement base PreQ1.</text>
</comment>
<gene>
    <name evidence="4" type="primary">tgt</name>
    <name evidence="6" type="ORF">A3A65_00585</name>
</gene>
<name>A0A1G1VZ37_9BACT</name>
<dbReference type="EC" id="2.4.2.29" evidence="4"/>
<evidence type="ECO:0000256" key="4">
    <source>
        <dbReference type="HAMAP-Rule" id="MF_00168"/>
    </source>
</evidence>
<feature type="region of interest" description="RNA binding; important for wobble base 34 recognition" evidence="4">
    <location>
        <begin position="288"/>
        <end position="292"/>
    </location>
</feature>
<dbReference type="SUPFAM" id="SSF51713">
    <property type="entry name" value="tRNA-guanine transglycosylase"/>
    <property type="match status" value="1"/>
</dbReference>
<proteinExistence type="inferred from homology"/>
<feature type="binding site" evidence="4">
    <location>
        <position position="232"/>
    </location>
    <ligand>
        <name>substrate</name>
    </ligand>
</feature>
<organism evidence="6 7">
    <name type="scientific">Candidatus Chisholmbacteria bacterium RIFCSPLOWO2_01_FULL_49_14</name>
    <dbReference type="NCBI Taxonomy" id="1797593"/>
    <lineage>
        <taxon>Bacteria</taxon>
        <taxon>Candidatus Chisholmiibacteriota</taxon>
    </lineage>
</organism>
<evidence type="ECO:0000256" key="1">
    <source>
        <dbReference type="ARBA" id="ARBA00022676"/>
    </source>
</evidence>
<dbReference type="InterPro" id="IPR004803">
    <property type="entry name" value="TGT"/>
</dbReference>
<dbReference type="Pfam" id="PF01702">
    <property type="entry name" value="TGT"/>
    <property type="match status" value="1"/>
</dbReference>
<feature type="active site" description="Proton acceptor" evidence="4">
    <location>
        <position position="93"/>
    </location>
</feature>
<feature type="binding site" evidence="4">
    <location>
        <begin position="93"/>
        <end position="97"/>
    </location>
    <ligand>
        <name>substrate</name>
    </ligand>
</feature>
<feature type="domain" description="tRNA-guanine(15) transglycosylase-like" evidence="5">
    <location>
        <begin position="14"/>
        <end position="387"/>
    </location>
</feature>
<dbReference type="EMBL" id="MHCL01000025">
    <property type="protein sequence ID" value="OGY20675.1"/>
    <property type="molecule type" value="Genomic_DNA"/>
</dbReference>
<comment type="catalytic activity">
    <reaction evidence="4">
        <text>7-aminomethyl-7-carbaguanine + guanosine(34) in tRNA = 7-aminomethyl-7-carbaguanosine(34) in tRNA + guanine</text>
        <dbReference type="Rhea" id="RHEA:24104"/>
        <dbReference type="Rhea" id="RHEA-COMP:10341"/>
        <dbReference type="Rhea" id="RHEA-COMP:10342"/>
        <dbReference type="ChEBI" id="CHEBI:16235"/>
        <dbReference type="ChEBI" id="CHEBI:58703"/>
        <dbReference type="ChEBI" id="CHEBI:74269"/>
        <dbReference type="ChEBI" id="CHEBI:82833"/>
        <dbReference type="EC" id="2.4.2.29"/>
    </reaction>
</comment>
<evidence type="ECO:0000313" key="6">
    <source>
        <dbReference type="EMBL" id="OGY20675.1"/>
    </source>
</evidence>
<dbReference type="NCBIfam" id="TIGR00430">
    <property type="entry name" value="Q_tRNA_tgt"/>
    <property type="match status" value="1"/>
</dbReference>
<keyword evidence="1 4" id="KW-0328">Glycosyltransferase</keyword>
<dbReference type="PANTHER" id="PTHR46499">
    <property type="entry name" value="QUEUINE TRNA-RIBOSYLTRANSFERASE"/>
    <property type="match status" value="1"/>
</dbReference>
<feature type="binding site" evidence="4">
    <location>
        <position position="337"/>
    </location>
    <ligand>
        <name>Zn(2+)</name>
        <dbReference type="ChEBI" id="CHEBI:29105"/>
    </ligand>
</feature>
<keyword evidence="3 4" id="KW-0819">tRNA processing</keyword>
<evidence type="ECO:0000259" key="5">
    <source>
        <dbReference type="Pfam" id="PF01702"/>
    </source>
</evidence>
<dbReference type="NCBIfam" id="TIGR00449">
    <property type="entry name" value="tgt_general"/>
    <property type="match status" value="1"/>
</dbReference>
<dbReference type="PANTHER" id="PTHR46499:SF1">
    <property type="entry name" value="QUEUINE TRNA-RIBOSYLTRANSFERASE"/>
    <property type="match status" value="1"/>
</dbReference>
<comment type="caution">
    <text evidence="4">Lacks conserved residue(s) required for the propagation of feature annotation.</text>
</comment>
<feature type="active site" description="Nucleophile" evidence="4">
    <location>
        <position position="283"/>
    </location>
</feature>
<feature type="binding site" evidence="4">
    <location>
        <position position="339"/>
    </location>
    <ligand>
        <name>Zn(2+)</name>
        <dbReference type="ChEBI" id="CHEBI:29105"/>
    </ligand>
</feature>
<dbReference type="AlphaFoldDB" id="A0A1G1VZ37"/>
<feature type="binding site" evidence="4">
    <location>
        <position position="155"/>
    </location>
    <ligand>
        <name>substrate</name>
    </ligand>
</feature>
<evidence type="ECO:0000313" key="7">
    <source>
        <dbReference type="Proteomes" id="UP000176723"/>
    </source>
</evidence>
<dbReference type="STRING" id="1797593.A3A65_00585"/>
<dbReference type="HAMAP" id="MF_00168">
    <property type="entry name" value="Q_tRNA_Tgt"/>
    <property type="match status" value="1"/>
</dbReference>
<keyword evidence="4" id="KW-0479">Metal-binding</keyword>
<feature type="binding site" evidence="4">
    <location>
        <position position="205"/>
    </location>
    <ligand>
        <name>substrate</name>
    </ligand>
</feature>
<dbReference type="InterPro" id="IPR036511">
    <property type="entry name" value="TGT-like_sf"/>
</dbReference>
<keyword evidence="2 4" id="KW-0808">Transferase</keyword>
<comment type="similarity">
    <text evidence="4">Belongs to the queuine tRNA-ribosyltransferase family.</text>
</comment>
<dbReference type="Proteomes" id="UP000176723">
    <property type="component" value="Unassembled WGS sequence"/>
</dbReference>
<dbReference type="GO" id="GO:0008616">
    <property type="term" value="P:tRNA queuosine(34) biosynthetic process"/>
    <property type="evidence" value="ECO:0007669"/>
    <property type="project" value="UniProtKB-UniRule"/>
</dbReference>
<comment type="function">
    <text evidence="4">Catalyzes the base-exchange of a guanine (G) residue with the queuine precursor 7-aminomethyl-7-deazaguanine (PreQ1) at position 34 (anticodon wobble position) in tRNAs with GU(N) anticodons (tRNA-Asp, -Asn, -His and -Tyr). Catalysis occurs through a double-displacement mechanism. The nucleophile active site attacks the C1' of nucleotide 34 to detach the guanine base from the RNA, forming a covalent enzyme-RNA intermediate. The proton acceptor active site deprotonates the incoming PreQ1, allowing a nucleophilic attack on the C1' of the ribose to form the product. After dissociation, two additional enzymatic reactions on the tRNA convert PreQ1 to queuine (Q), resulting in the hypermodified nucleoside queuosine (7-(((4,5-cis-dihydroxy-2-cyclopenten-1-yl)amino)methyl)-7-deazaguanosine).</text>
</comment>
<comment type="pathway">
    <text evidence="4">tRNA modification; tRNA-queuosine biosynthesis.</text>
</comment>
<comment type="cofactor">
    <cofactor evidence="4">
        <name>Zn(2+)</name>
        <dbReference type="ChEBI" id="CHEBI:29105"/>
    </cofactor>
    <text evidence="4">Binds 1 zinc ion per subunit.</text>
</comment>
<comment type="caution">
    <text evidence="6">The sequence shown here is derived from an EMBL/GenBank/DDBJ whole genome shotgun (WGS) entry which is preliminary data.</text>
</comment>
<dbReference type="InterPro" id="IPR002616">
    <property type="entry name" value="tRNA_ribo_trans-like"/>
</dbReference>
<feature type="binding site" evidence="4">
    <location>
        <position position="342"/>
    </location>
    <ligand>
        <name>Zn(2+)</name>
        <dbReference type="ChEBI" id="CHEBI:29105"/>
    </ligand>
</feature>
<accession>A0A1G1VZ37</accession>
<dbReference type="GO" id="GO:0005829">
    <property type="term" value="C:cytosol"/>
    <property type="evidence" value="ECO:0007669"/>
    <property type="project" value="TreeGrafter"/>
</dbReference>
<evidence type="ECO:0000256" key="3">
    <source>
        <dbReference type="ARBA" id="ARBA00022694"/>
    </source>
</evidence>